<feature type="region of interest" description="Disordered" evidence="1">
    <location>
        <begin position="153"/>
        <end position="182"/>
    </location>
</feature>
<comment type="caution">
    <text evidence="4">The sequence shown here is derived from an EMBL/GenBank/DDBJ whole genome shotgun (WGS) entry which is preliminary data.</text>
</comment>
<dbReference type="PROSITE" id="PS00636">
    <property type="entry name" value="DNAJ_1"/>
    <property type="match status" value="1"/>
</dbReference>
<dbReference type="InterPro" id="IPR018253">
    <property type="entry name" value="DnaJ_domain_CS"/>
</dbReference>
<name>A0A086LB93_TOXGO</name>
<feature type="transmembrane region" description="Helical" evidence="2">
    <location>
        <begin position="60"/>
        <end position="82"/>
    </location>
</feature>
<dbReference type="PRINTS" id="PR00625">
    <property type="entry name" value="JDOMAIN"/>
</dbReference>
<dbReference type="InterPro" id="IPR026894">
    <property type="entry name" value="DnaJ_X"/>
</dbReference>
<dbReference type="OrthoDB" id="10250354at2759"/>
<dbReference type="InterPro" id="IPR052423">
    <property type="entry name" value="EMIR"/>
</dbReference>
<protein>
    <submittedName>
        <fullName evidence="4">DnaJ domain-containing protein</fullName>
    </submittedName>
</protein>
<organism evidence="4 5">
    <name type="scientific">Toxoplasma gondii FOU</name>
    <dbReference type="NCBI Taxonomy" id="943167"/>
    <lineage>
        <taxon>Eukaryota</taxon>
        <taxon>Sar</taxon>
        <taxon>Alveolata</taxon>
        <taxon>Apicomplexa</taxon>
        <taxon>Conoidasida</taxon>
        <taxon>Coccidia</taxon>
        <taxon>Eucoccidiorida</taxon>
        <taxon>Eimeriorina</taxon>
        <taxon>Sarcocystidae</taxon>
        <taxon>Toxoplasma</taxon>
    </lineage>
</organism>
<feature type="transmembrane region" description="Helical" evidence="2">
    <location>
        <begin position="89"/>
        <end position="111"/>
    </location>
</feature>
<keyword evidence="2" id="KW-1133">Transmembrane helix</keyword>
<dbReference type="SUPFAM" id="SSF46565">
    <property type="entry name" value="Chaperone J-domain"/>
    <property type="match status" value="1"/>
</dbReference>
<dbReference type="PROSITE" id="PS50076">
    <property type="entry name" value="DNAJ_2"/>
    <property type="match status" value="1"/>
</dbReference>
<evidence type="ECO:0000313" key="4">
    <source>
        <dbReference type="EMBL" id="KFG53911.1"/>
    </source>
</evidence>
<feature type="compositionally biased region" description="Basic and acidic residues" evidence="1">
    <location>
        <begin position="210"/>
        <end position="224"/>
    </location>
</feature>
<feature type="region of interest" description="Disordered" evidence="1">
    <location>
        <begin position="698"/>
        <end position="753"/>
    </location>
</feature>
<proteinExistence type="predicted"/>
<keyword evidence="2" id="KW-0472">Membrane</keyword>
<feature type="transmembrane region" description="Helical" evidence="2">
    <location>
        <begin position="21"/>
        <end position="40"/>
    </location>
</feature>
<keyword evidence="2" id="KW-0812">Transmembrane</keyword>
<dbReference type="AlphaFoldDB" id="A0A086LB93"/>
<dbReference type="VEuPathDB" id="ToxoDB:TGFOU_246340"/>
<sequence>MRKSATTSASIFRQRHGKLSVFVYQVAAVLPVALCFHAKAPKPPFLAHTTPQCVPRRHSWRLDFFLLPFLGGFSIFPFLFLIEAPANRILFVVSLVPTQASVTKGAGAFLFSKRIMPVFRKESVVGPPASVGPSACYAKPRVSSGAVPSAFSASGSSPPCTSSTSAFSASSLRGTDRERGVSGEFENAQPVFKVKRAWCCCSPASVKHTRREEQPRRPEQERETTATNMSDDTAKREDAGNAESRRGSRSFERLFTKGTGPPARPASSDMISWALVPVRPGDAAAGATPADADSLHSPEGTIMGGLFSTRKPKDAGAGISSALKSVGKGVAAGAASLFVLPAVGASQQGVGGFFKGVGAGVVAAVALPVTGVCVAGYQVARGFVNTPEAIHERSQGKKWDKKAREWKENWYSLKEEAEEVVGKENPFKAVTAAAAAPKTSEVAGEKREVVDRELYDALEISTDATQDEIRRQYYRLARKYHPDKNREDPEAKVKFQKVGEAYQVLGDEERRAQYDKFGSAAAQDMPLIDSSLFFMMLFGSEELEPYIGKLKMAMFVEMVDKDAKQAENVSEEMFAFEQRKREVQLALSLCDRIEPFVEAIAKNENAEGAAMSNEVAEWKSKMRLEAEKLCRSSFGDAIVEAIGWTYENSATQFLGKVDTFLGLGGRYAKIQAHSRSVGNSWRTANAAVRAALAARQMQQKAVKKQRSKEKAKKKKMREAAQAASKKGEDPTAAAADAAQDEEEATDDAPSAEDVKQFEETLPLILETMLQICLMDIETTVRAAAKKTFKDMGVDLDCRRRRAEALVELGRIFQQAAADHKKEHKDEKVDALRTMEDAFIKAAQKADEERVRKEGACPNTGQAHGPAAGTESGAEACF</sequence>
<dbReference type="PANTHER" id="PTHR44094:SF8">
    <property type="entry name" value="DNAJ HEAT SHOCK N-TERMINAL DOMAIN-CONTAINING PROTEIN-RELATED"/>
    <property type="match status" value="1"/>
</dbReference>
<dbReference type="Gene3D" id="1.10.287.110">
    <property type="entry name" value="DnaJ domain"/>
    <property type="match status" value="1"/>
</dbReference>
<dbReference type="EMBL" id="AEYH02000727">
    <property type="protein sequence ID" value="KFG53911.1"/>
    <property type="molecule type" value="Genomic_DNA"/>
</dbReference>
<dbReference type="Pfam" id="PF00226">
    <property type="entry name" value="DnaJ"/>
    <property type="match status" value="1"/>
</dbReference>
<dbReference type="InterPro" id="IPR001623">
    <property type="entry name" value="DnaJ_domain"/>
</dbReference>
<feature type="compositionally biased region" description="Acidic residues" evidence="1">
    <location>
        <begin position="738"/>
        <end position="750"/>
    </location>
</feature>
<feature type="compositionally biased region" description="Basic residues" evidence="1">
    <location>
        <begin position="701"/>
        <end position="716"/>
    </location>
</feature>
<dbReference type="PANTHER" id="PTHR44094">
    <property type="entry name" value="DNAJ HEAT SHOCK N-TERMINAL DOMAIN-CONTAINING PROTEIN"/>
    <property type="match status" value="1"/>
</dbReference>
<evidence type="ECO:0000313" key="5">
    <source>
        <dbReference type="Proteomes" id="UP000028838"/>
    </source>
</evidence>
<gene>
    <name evidence="4" type="ORF">TGFOU_246340</name>
</gene>
<evidence type="ECO:0000256" key="2">
    <source>
        <dbReference type="SAM" id="Phobius"/>
    </source>
</evidence>
<dbReference type="InterPro" id="IPR036869">
    <property type="entry name" value="J_dom_sf"/>
</dbReference>
<feature type="compositionally biased region" description="Basic and acidic residues" evidence="1">
    <location>
        <begin position="232"/>
        <end position="255"/>
    </location>
</feature>
<dbReference type="Proteomes" id="UP000028838">
    <property type="component" value="Unassembled WGS sequence"/>
</dbReference>
<dbReference type="CDD" id="cd06257">
    <property type="entry name" value="DnaJ"/>
    <property type="match status" value="1"/>
</dbReference>
<feature type="region of interest" description="Disordered" evidence="1">
    <location>
        <begin position="205"/>
        <end position="268"/>
    </location>
</feature>
<feature type="compositionally biased region" description="Low complexity" evidence="1">
    <location>
        <begin position="153"/>
        <end position="171"/>
    </location>
</feature>
<accession>A0A086LB93</accession>
<evidence type="ECO:0000256" key="1">
    <source>
        <dbReference type="SAM" id="MobiDB-lite"/>
    </source>
</evidence>
<feature type="region of interest" description="Disordered" evidence="1">
    <location>
        <begin position="854"/>
        <end position="877"/>
    </location>
</feature>
<evidence type="ECO:0000259" key="3">
    <source>
        <dbReference type="PROSITE" id="PS50076"/>
    </source>
</evidence>
<reference evidence="4 5" key="1">
    <citation type="submission" date="2014-07" db="EMBL/GenBank/DDBJ databases">
        <authorList>
            <person name="Sibley D."/>
            <person name="Venepally P."/>
            <person name="Karamycheva S."/>
            <person name="Hadjithomas M."/>
            <person name="Khan A."/>
            <person name="Brunk B."/>
            <person name="Roos D."/>
            <person name="Caler E."/>
            <person name="Lorenzi H."/>
        </authorList>
    </citation>
    <scope>NUCLEOTIDE SEQUENCE [LARGE SCALE GENOMIC DNA]</scope>
    <source>
        <strain evidence="4 5">FOU</strain>
    </source>
</reference>
<dbReference type="SMART" id="SM00271">
    <property type="entry name" value="DnaJ"/>
    <property type="match status" value="1"/>
</dbReference>
<feature type="domain" description="J" evidence="3">
    <location>
        <begin position="453"/>
        <end position="518"/>
    </location>
</feature>
<dbReference type="Pfam" id="PF14308">
    <property type="entry name" value="DnaJ-X"/>
    <property type="match status" value="1"/>
</dbReference>